<organism evidence="1 2">
    <name type="scientific">Microbispora bryophytorum</name>
    <dbReference type="NCBI Taxonomy" id="1460882"/>
    <lineage>
        <taxon>Bacteria</taxon>
        <taxon>Bacillati</taxon>
        <taxon>Actinomycetota</taxon>
        <taxon>Actinomycetes</taxon>
        <taxon>Streptosporangiales</taxon>
        <taxon>Streptosporangiaceae</taxon>
        <taxon>Microbispora</taxon>
    </lineage>
</organism>
<keyword evidence="2" id="KW-1185">Reference proteome</keyword>
<reference evidence="1" key="1">
    <citation type="journal article" date="2014" name="Int. J. Syst. Evol. Microbiol.">
        <title>Complete genome sequence of Corynebacterium casei LMG S-19264T (=DSM 44701T), isolated from a smear-ripened cheese.</title>
        <authorList>
            <consortium name="US DOE Joint Genome Institute (JGI-PGF)"/>
            <person name="Walter F."/>
            <person name="Albersmeier A."/>
            <person name="Kalinowski J."/>
            <person name="Ruckert C."/>
        </authorList>
    </citation>
    <scope>NUCLEOTIDE SEQUENCE</scope>
    <source>
        <strain evidence="1">CGMCC 4.7138</strain>
    </source>
</reference>
<reference evidence="1" key="2">
    <citation type="submission" date="2020-09" db="EMBL/GenBank/DDBJ databases">
        <authorList>
            <person name="Sun Q."/>
            <person name="Zhou Y."/>
        </authorList>
    </citation>
    <scope>NUCLEOTIDE SEQUENCE</scope>
    <source>
        <strain evidence="1">CGMCC 4.7138</strain>
    </source>
</reference>
<dbReference type="OrthoDB" id="3390700at2"/>
<dbReference type="AlphaFoldDB" id="A0A8H9GUQ2"/>
<proteinExistence type="predicted"/>
<name>A0A8H9GUQ2_9ACTN</name>
<evidence type="ECO:0000313" key="1">
    <source>
        <dbReference type="EMBL" id="GGN99261.1"/>
    </source>
</evidence>
<evidence type="ECO:0000313" key="2">
    <source>
        <dbReference type="Proteomes" id="UP000653480"/>
    </source>
</evidence>
<dbReference type="EMBL" id="BMMN01000001">
    <property type="protein sequence ID" value="GGN99261.1"/>
    <property type="molecule type" value="Genomic_DNA"/>
</dbReference>
<gene>
    <name evidence="1" type="ORF">GCM10011574_04720</name>
</gene>
<protein>
    <submittedName>
        <fullName evidence="1">Uncharacterized protein</fullName>
    </submittedName>
</protein>
<accession>A0A8H9GUQ2</accession>
<dbReference type="RefSeq" id="WP_142567728.1">
    <property type="nucleotide sequence ID" value="NZ_BMMN01000001.1"/>
</dbReference>
<sequence length="105" mass="11195">MDPVTLAIAGAVATGIATRTGESAGTALTTLIGRIRDRFRDRPAVLESEESAAAALETEFTRDPRFRQDCHGLWNQAQTGAVANSFTGQANNVIQARDIHGDITL</sequence>
<comment type="caution">
    <text evidence="1">The sequence shown here is derived from an EMBL/GenBank/DDBJ whole genome shotgun (WGS) entry which is preliminary data.</text>
</comment>
<dbReference type="Proteomes" id="UP000653480">
    <property type="component" value="Unassembled WGS sequence"/>
</dbReference>